<dbReference type="InterPro" id="IPR020843">
    <property type="entry name" value="ER"/>
</dbReference>
<dbReference type="InterPro" id="IPR013154">
    <property type="entry name" value="ADH-like_N"/>
</dbReference>
<dbReference type="InterPro" id="IPR052711">
    <property type="entry name" value="Zinc_ADH-like"/>
</dbReference>
<name>A0A6A6QXZ1_9PEZI</name>
<reference evidence="2" key="1">
    <citation type="journal article" date="2020" name="Stud. Mycol.">
        <title>101 Dothideomycetes genomes: a test case for predicting lifestyles and emergence of pathogens.</title>
        <authorList>
            <person name="Haridas S."/>
            <person name="Albert R."/>
            <person name="Binder M."/>
            <person name="Bloem J."/>
            <person name="Labutti K."/>
            <person name="Salamov A."/>
            <person name="Andreopoulos B."/>
            <person name="Baker S."/>
            <person name="Barry K."/>
            <person name="Bills G."/>
            <person name="Bluhm B."/>
            <person name="Cannon C."/>
            <person name="Castanera R."/>
            <person name="Culley D."/>
            <person name="Daum C."/>
            <person name="Ezra D."/>
            <person name="Gonzalez J."/>
            <person name="Henrissat B."/>
            <person name="Kuo A."/>
            <person name="Liang C."/>
            <person name="Lipzen A."/>
            <person name="Lutzoni F."/>
            <person name="Magnuson J."/>
            <person name="Mondo S."/>
            <person name="Nolan M."/>
            <person name="Ohm R."/>
            <person name="Pangilinan J."/>
            <person name="Park H.-J."/>
            <person name="Ramirez L."/>
            <person name="Alfaro M."/>
            <person name="Sun H."/>
            <person name="Tritt A."/>
            <person name="Yoshinaga Y."/>
            <person name="Zwiers L.-H."/>
            <person name="Turgeon B."/>
            <person name="Goodwin S."/>
            <person name="Spatafora J."/>
            <person name="Crous P."/>
            <person name="Grigoriev I."/>
        </authorList>
    </citation>
    <scope>NUCLEOTIDE SEQUENCE</scope>
    <source>
        <strain evidence="2">CBS 269.34</strain>
    </source>
</reference>
<dbReference type="CDD" id="cd08276">
    <property type="entry name" value="MDR7"/>
    <property type="match status" value="1"/>
</dbReference>
<dbReference type="PANTHER" id="PTHR45033">
    <property type="match status" value="1"/>
</dbReference>
<dbReference type="EMBL" id="MU004187">
    <property type="protein sequence ID" value="KAF2496982.1"/>
    <property type="molecule type" value="Genomic_DNA"/>
</dbReference>
<evidence type="ECO:0000313" key="2">
    <source>
        <dbReference type="EMBL" id="KAF2496982.1"/>
    </source>
</evidence>
<evidence type="ECO:0000313" key="3">
    <source>
        <dbReference type="Proteomes" id="UP000799750"/>
    </source>
</evidence>
<dbReference type="InterPro" id="IPR036291">
    <property type="entry name" value="NAD(P)-bd_dom_sf"/>
</dbReference>
<dbReference type="AlphaFoldDB" id="A0A6A6QXZ1"/>
<proteinExistence type="predicted"/>
<dbReference type="GO" id="GO:0016491">
    <property type="term" value="F:oxidoreductase activity"/>
    <property type="evidence" value="ECO:0007669"/>
    <property type="project" value="InterPro"/>
</dbReference>
<dbReference type="InterPro" id="IPR011032">
    <property type="entry name" value="GroES-like_sf"/>
</dbReference>
<dbReference type="Pfam" id="PF00107">
    <property type="entry name" value="ADH_zinc_N"/>
    <property type="match status" value="1"/>
</dbReference>
<feature type="domain" description="Enoyl reductase (ER)" evidence="1">
    <location>
        <begin position="4"/>
        <end position="306"/>
    </location>
</feature>
<keyword evidence="3" id="KW-1185">Reference proteome</keyword>
<organism evidence="2 3">
    <name type="scientific">Lophium mytilinum</name>
    <dbReference type="NCBI Taxonomy" id="390894"/>
    <lineage>
        <taxon>Eukaryota</taxon>
        <taxon>Fungi</taxon>
        <taxon>Dikarya</taxon>
        <taxon>Ascomycota</taxon>
        <taxon>Pezizomycotina</taxon>
        <taxon>Dothideomycetes</taxon>
        <taxon>Pleosporomycetidae</taxon>
        <taxon>Mytilinidiales</taxon>
        <taxon>Mytilinidiaceae</taxon>
        <taxon>Lophium</taxon>
    </lineage>
</organism>
<protein>
    <submittedName>
        <fullName evidence="2">NAD(P)-binding protein</fullName>
    </submittedName>
</protein>
<dbReference type="PANTHER" id="PTHR45033:SF2">
    <property type="entry name" value="ZINC-TYPE ALCOHOL DEHYDROGENASE-LIKE PROTEIN C1773.06C"/>
    <property type="match status" value="1"/>
</dbReference>
<dbReference type="SMART" id="SM00829">
    <property type="entry name" value="PKS_ER"/>
    <property type="match status" value="1"/>
</dbReference>
<evidence type="ECO:0000259" key="1">
    <source>
        <dbReference type="SMART" id="SM00829"/>
    </source>
</evidence>
<dbReference type="Proteomes" id="UP000799750">
    <property type="component" value="Unassembled WGS sequence"/>
</dbReference>
<dbReference type="SUPFAM" id="SSF51735">
    <property type="entry name" value="NAD(P)-binding Rossmann-fold domains"/>
    <property type="match status" value="1"/>
</dbReference>
<gene>
    <name evidence="2" type="ORF">BU16DRAFT_571915</name>
</gene>
<dbReference type="SUPFAM" id="SSF50129">
    <property type="entry name" value="GroES-like"/>
    <property type="match status" value="1"/>
</dbReference>
<dbReference type="Pfam" id="PF08240">
    <property type="entry name" value="ADH_N"/>
    <property type="match status" value="1"/>
</dbReference>
<dbReference type="Gene3D" id="3.40.50.720">
    <property type="entry name" value="NAD(P)-binding Rossmann-like Domain"/>
    <property type="match status" value="1"/>
</dbReference>
<dbReference type="InterPro" id="IPR013149">
    <property type="entry name" value="ADH-like_C"/>
</dbReference>
<sequence>MRAAALNARDFMVLAHDPIYPGNHVNDLIPLADGAGEVEAVGEGSQWKVGDKVLVNPNSWIDEGLPGPSLDDCKLKGADKHQGTLRQYAVWEDSHLISAPSHLTFAELAALPACGATVANALFHGPQPLKAGMTVLTQGTGGVSCFAIQVASAIGATVIATSSSDAKLELAKKMGATHLINYRAHADWEQEVLRLTNGKGVDHVVDVAGSGTIEQSLAAVKFGGQVSMVGFLTESKKTDLTLAIILGGKTVRGVVNAGNKAMAEQAAQLMEKHKIHPVIAKTFEWEDAKEAFAMLNAMSAVGKIVIKI</sequence>
<accession>A0A6A6QXZ1</accession>
<dbReference type="Gene3D" id="3.90.180.10">
    <property type="entry name" value="Medium-chain alcohol dehydrogenases, catalytic domain"/>
    <property type="match status" value="1"/>
</dbReference>
<dbReference type="OrthoDB" id="3509362at2759"/>